<dbReference type="InterPro" id="IPR015797">
    <property type="entry name" value="NUDIX_hydrolase-like_dom_sf"/>
</dbReference>
<protein>
    <submittedName>
        <fullName evidence="5">NUDIX domain-containing protein</fullName>
    </submittedName>
</protein>
<evidence type="ECO:0000256" key="2">
    <source>
        <dbReference type="ARBA" id="ARBA00022801"/>
    </source>
</evidence>
<name>A0A3S1CKB9_9GAMM</name>
<dbReference type="Pfam" id="PF00293">
    <property type="entry name" value="NUDIX"/>
    <property type="match status" value="1"/>
</dbReference>
<reference evidence="5 6" key="1">
    <citation type="submission" date="2018-12" db="EMBL/GenBank/DDBJ databases">
        <title>Legionella sp,whole genome shotgun sequence.</title>
        <authorList>
            <person name="Wu H."/>
        </authorList>
    </citation>
    <scope>NUCLEOTIDE SEQUENCE [LARGE SCALE GENOMIC DNA]</scope>
    <source>
        <strain evidence="6">km714</strain>
    </source>
</reference>
<accession>A0A3S1CKB9</accession>
<evidence type="ECO:0000259" key="4">
    <source>
        <dbReference type="PROSITE" id="PS51462"/>
    </source>
</evidence>
<evidence type="ECO:0000313" key="5">
    <source>
        <dbReference type="EMBL" id="RUQ81008.1"/>
    </source>
</evidence>
<dbReference type="GO" id="GO:0016787">
    <property type="term" value="F:hydrolase activity"/>
    <property type="evidence" value="ECO:0007669"/>
    <property type="project" value="UniProtKB-KW"/>
</dbReference>
<dbReference type="PRINTS" id="PR00502">
    <property type="entry name" value="NUDIXFAMILY"/>
</dbReference>
<keyword evidence="6" id="KW-1185">Reference proteome</keyword>
<dbReference type="PANTHER" id="PTHR43046:SF14">
    <property type="entry name" value="MUTT_NUDIX FAMILY PROTEIN"/>
    <property type="match status" value="1"/>
</dbReference>
<evidence type="ECO:0000256" key="3">
    <source>
        <dbReference type="RuleBase" id="RU003476"/>
    </source>
</evidence>
<evidence type="ECO:0000256" key="1">
    <source>
        <dbReference type="ARBA" id="ARBA00001946"/>
    </source>
</evidence>
<proteinExistence type="inferred from homology"/>
<evidence type="ECO:0000313" key="6">
    <source>
        <dbReference type="Proteomes" id="UP000288012"/>
    </source>
</evidence>
<comment type="similarity">
    <text evidence="3">Belongs to the Nudix hydrolase family.</text>
</comment>
<dbReference type="SUPFAM" id="SSF55811">
    <property type="entry name" value="Nudix"/>
    <property type="match status" value="1"/>
</dbReference>
<comment type="caution">
    <text evidence="5">The sequence shown here is derived from an EMBL/GenBank/DDBJ whole genome shotgun (WGS) entry which is preliminary data.</text>
</comment>
<dbReference type="InterPro" id="IPR020084">
    <property type="entry name" value="NUDIX_hydrolase_CS"/>
</dbReference>
<comment type="cofactor">
    <cofactor evidence="1">
        <name>Mg(2+)</name>
        <dbReference type="ChEBI" id="CHEBI:18420"/>
    </cofactor>
</comment>
<organism evidence="5 6">
    <name type="scientific">Legionella septentrionalis</name>
    <dbReference type="NCBI Taxonomy" id="2498109"/>
    <lineage>
        <taxon>Bacteria</taxon>
        <taxon>Pseudomonadati</taxon>
        <taxon>Pseudomonadota</taxon>
        <taxon>Gammaproteobacteria</taxon>
        <taxon>Legionellales</taxon>
        <taxon>Legionellaceae</taxon>
        <taxon>Legionella</taxon>
    </lineage>
</organism>
<dbReference type="InterPro" id="IPR000086">
    <property type="entry name" value="NUDIX_hydrolase_dom"/>
</dbReference>
<feature type="domain" description="Nudix hydrolase" evidence="4">
    <location>
        <begin position="18"/>
        <end position="142"/>
    </location>
</feature>
<dbReference type="PANTHER" id="PTHR43046">
    <property type="entry name" value="GDP-MANNOSE MANNOSYL HYDROLASE"/>
    <property type="match status" value="1"/>
</dbReference>
<dbReference type="EMBL" id="RZGR01000043">
    <property type="protein sequence ID" value="RUQ81008.1"/>
    <property type="molecule type" value="Genomic_DNA"/>
</dbReference>
<gene>
    <name evidence="5" type="ORF">EKM59_10850</name>
</gene>
<dbReference type="AlphaFoldDB" id="A0A3S1CKB9"/>
<dbReference type="PROSITE" id="PS51462">
    <property type="entry name" value="NUDIX"/>
    <property type="match status" value="1"/>
</dbReference>
<dbReference type="InterPro" id="IPR020476">
    <property type="entry name" value="Nudix_hydrolase"/>
</dbReference>
<sequence length="147" mass="17318">MWKILHYLRNVFCFFFAKKTLGARALIIDNDKVLLVRHTYAAGWYTVGGGIQAGETPTQAIIRELKEEVGIILTHKPQLFSVYHKRHHWDDYIILFICKHFIQEAVNSPEIAEQKWFPLKKLPPDVSPATKRRILEYQNQLELTEEW</sequence>
<dbReference type="RefSeq" id="WP_126954958.1">
    <property type="nucleotide sequence ID" value="NZ_RZGR01000043.1"/>
</dbReference>
<dbReference type="Gene3D" id="3.90.79.10">
    <property type="entry name" value="Nucleoside Triphosphate Pyrophosphohydrolase"/>
    <property type="match status" value="1"/>
</dbReference>
<dbReference type="OrthoDB" id="9791228at2"/>
<dbReference type="PROSITE" id="PS00893">
    <property type="entry name" value="NUDIX_BOX"/>
    <property type="match status" value="1"/>
</dbReference>
<dbReference type="Proteomes" id="UP000288012">
    <property type="component" value="Unassembled WGS sequence"/>
</dbReference>
<keyword evidence="2 3" id="KW-0378">Hydrolase</keyword>